<protein>
    <submittedName>
        <fullName evidence="1">Uncharacterized protein</fullName>
    </submittedName>
</protein>
<dbReference type="Proteomes" id="UP001230649">
    <property type="component" value="Unassembled WGS sequence"/>
</dbReference>
<gene>
    <name evidence="1" type="ORF">QFC20_007007</name>
</gene>
<sequence>MMDRGLVLFSSEKSAGAGPPVRAPVRLTERAEQRMKALKSPRERLQSLVSSRISSTVDSASASHGKTITLCSSVTDAESARTPDGFGKVSPRSDSTIASFNAKSITSPIGSPATSLLDKSSTSPTGPPATKDAFSSAVQSVVRPLTKNLLRRAEARDQVDSSRVTMFQAASRPAIVDSPIFCVPPDTPDVVLTRSGTPSVFAETPKRIRSVNSKTPEQECPDTLSQLRTLAAYKRTKWAETLVVKDSRNPVPLPLKQDFAYREQSPASTSFAESNESPRVDDSEELAERGSFGHGKASLPEVSPFTQTRGDLHLGGPRDRVFIPGPVATPHWYHNPYASESPTKLTSAHSAQSLVYAPSLEVMHEGLVTDVSLKSLPSGSSADWRHDDLGFTDSELRDLGWKLAGDSPVKQTSLRTRSPIVSPFLEHSTLPIATSSPSWHSEDMGCTESELERLGWRFGNPVSGARVTLGSTPVPRIDQQIASPKPFPKAAFNPPPVQTPYWYHNHYKQGTPTPLTALESAESLVYIPPKNVVSESPAIASPLPATVPVELTCIPGSPFLVKCLTPRVPTKADTPLPAVFTLRYDLDGSLRLLPGSPVSSPLAKQPIILQSIVNKVLPKKVTPGYQEPASRKTPLRLQNLNKLLNIKEEATTDMPPLKVSVVLGKRAGAAAKTSALVRLPKSQNESPTVPAKGKSAGRVSVPALERCKQEARQTPPLARRLGTPASASVSPSPNPLPPVRIADKRKQDSRQTPLEGKLANMLREHSPLAGAGKVSRGNTPPAVTPETRKGTSSLLRPTKASLLKAVQSYGEDKRKQDERQTPLEQKPAKKPRDNTPSPKTLPTMKPVATSQPKERTPRSPWQTLSTGKARALKTSIHSPESQAAQSPGSVLSIGKRSPLGNVPDFQSRSKV</sequence>
<accession>A0ACC2V4I7</accession>
<dbReference type="EMBL" id="JASBWS010000145">
    <property type="protein sequence ID" value="KAJ9093951.1"/>
    <property type="molecule type" value="Genomic_DNA"/>
</dbReference>
<reference evidence="1" key="1">
    <citation type="submission" date="2023-04" db="EMBL/GenBank/DDBJ databases">
        <title>Draft Genome sequencing of Naganishia species isolated from polar environments using Oxford Nanopore Technology.</title>
        <authorList>
            <person name="Leo P."/>
            <person name="Venkateswaran K."/>
        </authorList>
    </citation>
    <scope>NUCLEOTIDE SEQUENCE</scope>
    <source>
        <strain evidence="1">MNA-CCFEE 5262</strain>
    </source>
</reference>
<name>A0ACC2V4I7_9TREE</name>
<keyword evidence="2" id="KW-1185">Reference proteome</keyword>
<proteinExistence type="predicted"/>
<organism evidence="1 2">
    <name type="scientific">Naganishia adeliensis</name>
    <dbReference type="NCBI Taxonomy" id="92952"/>
    <lineage>
        <taxon>Eukaryota</taxon>
        <taxon>Fungi</taxon>
        <taxon>Dikarya</taxon>
        <taxon>Basidiomycota</taxon>
        <taxon>Agaricomycotina</taxon>
        <taxon>Tremellomycetes</taxon>
        <taxon>Filobasidiales</taxon>
        <taxon>Filobasidiaceae</taxon>
        <taxon>Naganishia</taxon>
    </lineage>
</organism>
<evidence type="ECO:0000313" key="1">
    <source>
        <dbReference type="EMBL" id="KAJ9093951.1"/>
    </source>
</evidence>
<evidence type="ECO:0000313" key="2">
    <source>
        <dbReference type="Proteomes" id="UP001230649"/>
    </source>
</evidence>
<comment type="caution">
    <text evidence="1">The sequence shown here is derived from an EMBL/GenBank/DDBJ whole genome shotgun (WGS) entry which is preliminary data.</text>
</comment>